<dbReference type="EMBL" id="KJ535125">
    <property type="protein sequence ID" value="AJF38198.1"/>
    <property type="molecule type" value="mRNA"/>
</dbReference>
<protein>
    <recommendedName>
        <fullName evidence="7">Tetraspanin</fullName>
    </recommendedName>
</protein>
<feature type="disulfide bond" evidence="6">
    <location>
        <begin position="144"/>
        <end position="184"/>
    </location>
</feature>
<keyword evidence="6" id="KW-1015">Disulfide bond</keyword>
<comment type="subcellular location">
    <subcellularLocation>
        <location evidence="1 7">Membrane</location>
        <topology evidence="1 7">Multi-pass membrane protein</topology>
    </subcellularLocation>
</comment>
<dbReference type="Pfam" id="PF00335">
    <property type="entry name" value="Tetraspanin"/>
    <property type="match status" value="1"/>
</dbReference>
<comment type="similarity">
    <text evidence="2 7">Belongs to the tetraspanin (TM4SF) family.</text>
</comment>
<proteinExistence type="evidence at transcript level"/>
<feature type="transmembrane region" description="Helical" evidence="7">
    <location>
        <begin position="54"/>
        <end position="75"/>
    </location>
</feature>
<dbReference type="SUPFAM" id="SSF48652">
    <property type="entry name" value="Tetraspanin"/>
    <property type="match status" value="1"/>
</dbReference>
<dbReference type="InterPro" id="IPR018499">
    <property type="entry name" value="Tetraspanin/Peripherin"/>
</dbReference>
<reference evidence="8" key="1">
    <citation type="submission" date="2014-03" db="EMBL/GenBank/DDBJ databases">
        <title>Hemocytes differentiation mediates prophylactic immunity in locust.</title>
        <authorList>
            <person name="Wang Y."/>
            <person name="Yang P."/>
            <person name="He J."/>
            <person name="Xie B."/>
            <person name="Kang L."/>
        </authorList>
    </citation>
    <scope>NUCLEOTIDE SEQUENCE</scope>
</reference>
<dbReference type="PANTHER" id="PTHR19282:SF456">
    <property type="entry name" value="CD63 MOLECULE"/>
    <property type="match status" value="1"/>
</dbReference>
<dbReference type="PANTHER" id="PTHR19282">
    <property type="entry name" value="TETRASPANIN"/>
    <property type="match status" value="1"/>
</dbReference>
<evidence type="ECO:0000256" key="6">
    <source>
        <dbReference type="PIRSR" id="PIRSR002419-1"/>
    </source>
</evidence>
<evidence type="ECO:0000256" key="2">
    <source>
        <dbReference type="ARBA" id="ARBA00006840"/>
    </source>
</evidence>
<accession>A0A0B5H7U5</accession>
<evidence type="ECO:0000313" key="8">
    <source>
        <dbReference type="EMBL" id="AJF38198.1"/>
    </source>
</evidence>
<keyword evidence="5 7" id="KW-0472">Membrane</keyword>
<dbReference type="InterPro" id="IPR008952">
    <property type="entry name" value="Tetraspanin_EC2_sf"/>
</dbReference>
<dbReference type="PRINTS" id="PR00259">
    <property type="entry name" value="TMFOUR"/>
</dbReference>
<dbReference type="InterPro" id="IPR000301">
    <property type="entry name" value="Tetraspanin_animals"/>
</dbReference>
<dbReference type="GO" id="GO:0005886">
    <property type="term" value="C:plasma membrane"/>
    <property type="evidence" value="ECO:0007669"/>
    <property type="project" value="TreeGrafter"/>
</dbReference>
<evidence type="ECO:0000256" key="1">
    <source>
        <dbReference type="ARBA" id="ARBA00004141"/>
    </source>
</evidence>
<organism evidence="8">
    <name type="scientific">Locusta migratoria</name>
    <name type="common">Migratory locust</name>
    <dbReference type="NCBI Taxonomy" id="7004"/>
    <lineage>
        <taxon>Eukaryota</taxon>
        <taxon>Metazoa</taxon>
        <taxon>Ecdysozoa</taxon>
        <taxon>Arthropoda</taxon>
        <taxon>Hexapoda</taxon>
        <taxon>Insecta</taxon>
        <taxon>Pterygota</taxon>
        <taxon>Neoptera</taxon>
        <taxon>Polyneoptera</taxon>
        <taxon>Orthoptera</taxon>
        <taxon>Caelifera</taxon>
        <taxon>Acrididea</taxon>
        <taxon>Acridomorpha</taxon>
        <taxon>Acridoidea</taxon>
        <taxon>Acrididae</taxon>
        <taxon>Oedipodinae</taxon>
        <taxon>Locusta</taxon>
    </lineage>
</organism>
<feature type="disulfide bond" evidence="6">
    <location>
        <begin position="145"/>
        <end position="165"/>
    </location>
</feature>
<name>A0A0B5H7U5_LOCMI</name>
<evidence type="ECO:0000256" key="4">
    <source>
        <dbReference type="ARBA" id="ARBA00022989"/>
    </source>
</evidence>
<evidence type="ECO:0000256" key="7">
    <source>
        <dbReference type="RuleBase" id="RU361218"/>
    </source>
</evidence>
<dbReference type="AlphaFoldDB" id="A0A0B5H7U5"/>
<feature type="transmembrane region" description="Helical" evidence="7">
    <location>
        <begin position="196"/>
        <end position="221"/>
    </location>
</feature>
<keyword evidence="3 7" id="KW-0812">Transmembrane</keyword>
<evidence type="ECO:0000256" key="3">
    <source>
        <dbReference type="ARBA" id="ARBA00022692"/>
    </source>
</evidence>
<keyword evidence="4 7" id="KW-1133">Transmembrane helix</keyword>
<feature type="transmembrane region" description="Helical" evidence="7">
    <location>
        <begin position="82"/>
        <end position="106"/>
    </location>
</feature>
<dbReference type="PIRSF" id="PIRSF002419">
    <property type="entry name" value="Tetraspanin"/>
    <property type="match status" value="1"/>
</dbReference>
<dbReference type="CDD" id="cd03127">
    <property type="entry name" value="tetraspanin_LEL"/>
    <property type="match status" value="1"/>
</dbReference>
<dbReference type="InterPro" id="IPR018503">
    <property type="entry name" value="Tetraspanin_CS"/>
</dbReference>
<sequence>MVSGGMSCVKYLLFTFNLLFVISGIVIVSVGALALSNFSSYDPFFGGTVIAGPIVLLIVGVIVFIVAFFGCCGALKENHCMVVTFSVLLLIIFAMELGGGIAGYVLKEVLKDDVDNQLNSTLSKYGSNEDITKSWDIMQTDLHCCGINGPDDWIKAGMKIPASCCSSGNHVNEVCGSPPFTNGCVESLENFITHRAVVLGGVGIGIAFVQLVGVILACCLAKSIRKEYETV</sequence>
<dbReference type="Gene3D" id="1.10.1450.10">
    <property type="entry name" value="Tetraspanin"/>
    <property type="match status" value="1"/>
</dbReference>
<dbReference type="PROSITE" id="PS00421">
    <property type="entry name" value="TM4_1"/>
    <property type="match status" value="1"/>
</dbReference>
<feature type="transmembrane region" description="Helical" evidence="7">
    <location>
        <begin position="12"/>
        <end position="34"/>
    </location>
</feature>
<evidence type="ECO:0000256" key="5">
    <source>
        <dbReference type="ARBA" id="ARBA00023136"/>
    </source>
</evidence>